<organism evidence="1">
    <name type="scientific">Arundo donax</name>
    <name type="common">Giant reed</name>
    <name type="synonym">Donax arundinaceus</name>
    <dbReference type="NCBI Taxonomy" id="35708"/>
    <lineage>
        <taxon>Eukaryota</taxon>
        <taxon>Viridiplantae</taxon>
        <taxon>Streptophyta</taxon>
        <taxon>Embryophyta</taxon>
        <taxon>Tracheophyta</taxon>
        <taxon>Spermatophyta</taxon>
        <taxon>Magnoliopsida</taxon>
        <taxon>Liliopsida</taxon>
        <taxon>Poales</taxon>
        <taxon>Poaceae</taxon>
        <taxon>PACMAD clade</taxon>
        <taxon>Arundinoideae</taxon>
        <taxon>Arundineae</taxon>
        <taxon>Arundo</taxon>
    </lineage>
</organism>
<accession>A0A0A8XVG2</accession>
<reference evidence="1" key="2">
    <citation type="journal article" date="2015" name="Data Brief">
        <title>Shoot transcriptome of the giant reed, Arundo donax.</title>
        <authorList>
            <person name="Barrero R.A."/>
            <person name="Guerrero F.D."/>
            <person name="Moolhuijzen P."/>
            <person name="Goolsby J.A."/>
            <person name="Tidwell J."/>
            <person name="Bellgard S.E."/>
            <person name="Bellgard M.I."/>
        </authorList>
    </citation>
    <scope>NUCLEOTIDE SEQUENCE</scope>
    <source>
        <tissue evidence="1">Shoot tissue taken approximately 20 cm above the soil surface</tissue>
    </source>
</reference>
<sequence>MCCTDSTCSIETIRRHHFTCNKKIRGALETLEISGSGSTTSHYIGSHIHQLEGPTQCGGQIRRKKFKAEMHGYMLQSLQLIF</sequence>
<dbReference type="AlphaFoldDB" id="A0A0A8XVG2"/>
<protein>
    <submittedName>
        <fullName evidence="1">Uncharacterized protein</fullName>
    </submittedName>
</protein>
<proteinExistence type="predicted"/>
<name>A0A0A8XVG2_ARUDO</name>
<reference evidence="1" key="1">
    <citation type="submission" date="2014-09" db="EMBL/GenBank/DDBJ databases">
        <authorList>
            <person name="Magalhaes I.L.F."/>
            <person name="Oliveira U."/>
            <person name="Santos F.R."/>
            <person name="Vidigal T.H.D.A."/>
            <person name="Brescovit A.D."/>
            <person name="Santos A.J."/>
        </authorList>
    </citation>
    <scope>NUCLEOTIDE SEQUENCE</scope>
    <source>
        <tissue evidence="1">Shoot tissue taken approximately 20 cm above the soil surface</tissue>
    </source>
</reference>
<dbReference type="EMBL" id="GBRH01281147">
    <property type="protein sequence ID" value="JAD16748.1"/>
    <property type="molecule type" value="Transcribed_RNA"/>
</dbReference>
<evidence type="ECO:0000313" key="1">
    <source>
        <dbReference type="EMBL" id="JAD16748.1"/>
    </source>
</evidence>